<dbReference type="RefSeq" id="WP_376983158.1">
    <property type="nucleotide sequence ID" value="NZ_JBHLSV010000041.1"/>
</dbReference>
<name>A0ABV6RGK5_9MICO</name>
<protein>
    <submittedName>
        <fullName evidence="3">PEP/pyruvate-binding domain-containing protein</fullName>
    </submittedName>
</protein>
<dbReference type="Gene3D" id="3.30.1490.20">
    <property type="entry name" value="ATP-grasp fold, A domain"/>
    <property type="match status" value="2"/>
</dbReference>
<dbReference type="InterPro" id="IPR051549">
    <property type="entry name" value="PEP_Utilizing_Enz"/>
</dbReference>
<dbReference type="InterPro" id="IPR013815">
    <property type="entry name" value="ATP_grasp_subdomain_1"/>
</dbReference>
<comment type="caution">
    <text evidence="3">The sequence shown here is derived from an EMBL/GenBank/DDBJ whole genome shotgun (WGS) entry which is preliminary data.</text>
</comment>
<reference evidence="3 4" key="1">
    <citation type="submission" date="2024-09" db="EMBL/GenBank/DDBJ databases">
        <authorList>
            <person name="Sun Q."/>
            <person name="Mori K."/>
        </authorList>
    </citation>
    <scope>NUCLEOTIDE SEQUENCE [LARGE SCALE GENOMIC DNA]</scope>
    <source>
        <strain evidence="3 4">CICC 10874</strain>
    </source>
</reference>
<evidence type="ECO:0000313" key="4">
    <source>
        <dbReference type="Proteomes" id="UP001589793"/>
    </source>
</evidence>
<gene>
    <name evidence="3" type="ORF">ACFFF6_19350</name>
</gene>
<dbReference type="Pfam" id="PF00391">
    <property type="entry name" value="PEP-utilizers"/>
    <property type="match status" value="1"/>
</dbReference>
<feature type="domain" description="Pyruvate phosphate dikinase AMP/ATP-binding" evidence="2">
    <location>
        <begin position="195"/>
        <end position="241"/>
    </location>
</feature>
<dbReference type="InterPro" id="IPR002192">
    <property type="entry name" value="PPDK_AMP/ATP-bd"/>
</dbReference>
<feature type="domain" description="PEP-utilising enzyme mobile" evidence="1">
    <location>
        <begin position="730"/>
        <end position="801"/>
    </location>
</feature>
<proteinExistence type="predicted"/>
<dbReference type="PANTHER" id="PTHR43615:SF1">
    <property type="entry name" value="PPDK_N DOMAIN-CONTAINING PROTEIN"/>
    <property type="match status" value="1"/>
</dbReference>
<keyword evidence="4" id="KW-1185">Reference proteome</keyword>
<dbReference type="Gene3D" id="3.50.30.10">
    <property type="entry name" value="Phosphohistidine domain"/>
    <property type="match status" value="1"/>
</dbReference>
<evidence type="ECO:0000259" key="2">
    <source>
        <dbReference type="Pfam" id="PF01326"/>
    </source>
</evidence>
<evidence type="ECO:0000259" key="1">
    <source>
        <dbReference type="Pfam" id="PF00391"/>
    </source>
</evidence>
<dbReference type="Proteomes" id="UP001589793">
    <property type="component" value="Unassembled WGS sequence"/>
</dbReference>
<dbReference type="SUPFAM" id="SSF56059">
    <property type="entry name" value="Glutathione synthetase ATP-binding domain-like"/>
    <property type="match status" value="1"/>
</dbReference>
<sequence length="810" mass="86407">MSVIDLTDIDPEQLDLVGGKAAGLARLIRCGERVPDGFCLTTAAHRAGAVPRQEVRTAYRALGTGTPVAVRSSATAEDLPFASFAGQQDTILDVRGEEALFAAIEECWRSLDSDRARAYRSAQGVGRASMAVVIQRMVAPQAAGVLFTADPLTGTRTRMVVDAAAGLGTAVVDGTEDTDHYVLAPDGPPPGPGGCLDAGQLAQLRAAGERIQEQLGGPQDVEWAFDAEGVLWMLQSRAVTSLFPLPDPHADPPRVYLEVGHMQGMLRPFTAIGGAVMERITRGWLEAFGVREGLGADLMVHIGGRMFLDLTGAVRSARLRGRLPEAMRIYGPRVSRAMEAVCEDPRFAPRRGGGVPLRDAARVALRTGVPMLRGIARTLRDPARETARCLDMIGTVRAASEMPEGERSVAENLRLADEIHRQVLSGPMMDSLGPLWTAMACQSLATALLRGLAEEPEVQAVMRGAPHNVTTQMDLALWDLADRARAHRSLLTTTPTAELAQRYRDGTLPDIGLDGFLARYGHRAAAEIDVGVPRWEEDPAPVLDAIAGYLLLEDPEQAPDRRFARAAEEAEAALAALVARMGERSPLRARAVAWLLGRARELIGLRELPKFLWLFPLRQLRRQHLAAGAELAAAEVIAAAGDVVHLTRAEIDQALADGGDLRDVVAQRAAVHARELRRRHVPGLLLSDGTDVEAALPAPPGAEGMAGMGAAPGTARGRARVITDPRGARIEPGEILVAPTTDPGWTPLFLTAAGLVTETGSPMAHGPTVAREYGIPAVICVREATSIIRDGQLLSIDGSAGLVRIEEDGV</sequence>
<organism evidence="3 4">
    <name type="scientific">Brachybacterium hainanense</name>
    <dbReference type="NCBI Taxonomy" id="1541174"/>
    <lineage>
        <taxon>Bacteria</taxon>
        <taxon>Bacillati</taxon>
        <taxon>Actinomycetota</taxon>
        <taxon>Actinomycetes</taxon>
        <taxon>Micrococcales</taxon>
        <taxon>Dermabacteraceae</taxon>
        <taxon>Brachybacterium</taxon>
    </lineage>
</organism>
<dbReference type="InterPro" id="IPR008279">
    <property type="entry name" value="PEP-util_enz_mobile_dom"/>
</dbReference>
<dbReference type="Pfam" id="PF01326">
    <property type="entry name" value="PPDK_N"/>
    <property type="match status" value="2"/>
</dbReference>
<accession>A0ABV6RGK5</accession>
<dbReference type="SUPFAM" id="SSF52009">
    <property type="entry name" value="Phosphohistidine domain"/>
    <property type="match status" value="1"/>
</dbReference>
<dbReference type="Gene3D" id="3.30.470.20">
    <property type="entry name" value="ATP-grasp fold, B domain"/>
    <property type="match status" value="2"/>
</dbReference>
<feature type="domain" description="Pyruvate phosphate dikinase AMP/ATP-binding" evidence="2">
    <location>
        <begin position="53"/>
        <end position="184"/>
    </location>
</feature>
<dbReference type="EMBL" id="JBHLSV010000041">
    <property type="protein sequence ID" value="MFC0676112.1"/>
    <property type="molecule type" value="Genomic_DNA"/>
</dbReference>
<evidence type="ECO:0000313" key="3">
    <source>
        <dbReference type="EMBL" id="MFC0676112.1"/>
    </source>
</evidence>
<dbReference type="PANTHER" id="PTHR43615">
    <property type="entry name" value="PHOSPHOENOLPYRUVATE SYNTHASE-RELATED"/>
    <property type="match status" value="1"/>
</dbReference>
<dbReference type="InterPro" id="IPR036637">
    <property type="entry name" value="Phosphohistidine_dom_sf"/>
</dbReference>